<name>A0A941ED44_9ACTN</name>
<reference evidence="2" key="1">
    <citation type="submission" date="2021-04" db="EMBL/GenBank/DDBJ databases">
        <title>Genome based classification of Actinospica acidithermotolerans sp. nov., an actinobacterium isolated from an Indonesian hot spring.</title>
        <authorList>
            <person name="Kusuma A.B."/>
            <person name="Putra K.E."/>
            <person name="Nafisah S."/>
            <person name="Loh J."/>
            <person name="Nouioui I."/>
            <person name="Goodfellow M."/>
        </authorList>
    </citation>
    <scope>NUCLEOTIDE SEQUENCE</scope>
    <source>
        <strain evidence="2">MGRD01-02</strain>
    </source>
</reference>
<sequence length="361" mass="36005">MKRTPTLAALAAVAGTAAITLAGCSSSTTAGSSSSTATSTPTATTALTVRTVFSGKTQGWTQPDDLAAVGSHLFVAFQNGVDSKGGTAGKPLNSTLVEFELNGTIDHSWPITGKIDGLGADSANSRVVATVNEDGNSSLYTIGLDGTVKHYTYSQNPLPHGGGTDSVVAEGGALYISASAPSGSTGPAVFKVTLSGSTAQIASPAPFNINSAATAIGSGKQTTLALTDPDSSTMVPGSVPVVGGEFMLNSQGDDQLIFDKLGQSGAPQVLSIKQSVDDVAFPTATGGTLLSADAKTDSVDAITGTFTANAAYTAVTPGNANNAPANAAPNYFGTIDLATGDVTAVKTQGVKLTPHSLIYLP</sequence>
<keyword evidence="3" id="KW-1185">Reference proteome</keyword>
<evidence type="ECO:0000313" key="3">
    <source>
        <dbReference type="Proteomes" id="UP000676325"/>
    </source>
</evidence>
<dbReference type="AlphaFoldDB" id="A0A941ED44"/>
<evidence type="ECO:0000313" key="2">
    <source>
        <dbReference type="EMBL" id="MBR7829306.1"/>
    </source>
</evidence>
<proteinExistence type="predicted"/>
<feature type="chain" id="PRO_5038992813" description="DUF4394 domain-containing protein" evidence="1">
    <location>
        <begin position="23"/>
        <end position="361"/>
    </location>
</feature>
<organism evidence="2 3">
    <name type="scientific">Actinospica acidithermotolerans</name>
    <dbReference type="NCBI Taxonomy" id="2828514"/>
    <lineage>
        <taxon>Bacteria</taxon>
        <taxon>Bacillati</taxon>
        <taxon>Actinomycetota</taxon>
        <taxon>Actinomycetes</taxon>
        <taxon>Catenulisporales</taxon>
        <taxon>Actinospicaceae</taxon>
        <taxon>Actinospica</taxon>
    </lineage>
</organism>
<protein>
    <recommendedName>
        <fullName evidence="4">DUF4394 domain-containing protein</fullName>
    </recommendedName>
</protein>
<comment type="caution">
    <text evidence="2">The sequence shown here is derived from an EMBL/GenBank/DDBJ whole genome shotgun (WGS) entry which is preliminary data.</text>
</comment>
<accession>A0A941ED44</accession>
<dbReference type="Proteomes" id="UP000676325">
    <property type="component" value="Unassembled WGS sequence"/>
</dbReference>
<dbReference type="PROSITE" id="PS51257">
    <property type="entry name" value="PROKAR_LIPOPROTEIN"/>
    <property type="match status" value="1"/>
</dbReference>
<dbReference type="EMBL" id="JAGSOH010000081">
    <property type="protein sequence ID" value="MBR7829306.1"/>
    <property type="molecule type" value="Genomic_DNA"/>
</dbReference>
<gene>
    <name evidence="2" type="ORF">KDK95_23565</name>
</gene>
<evidence type="ECO:0008006" key="4">
    <source>
        <dbReference type="Google" id="ProtNLM"/>
    </source>
</evidence>
<dbReference type="RefSeq" id="WP_212520441.1">
    <property type="nucleotide sequence ID" value="NZ_JAGSOH010000081.1"/>
</dbReference>
<keyword evidence="1" id="KW-0732">Signal</keyword>
<evidence type="ECO:0000256" key="1">
    <source>
        <dbReference type="SAM" id="SignalP"/>
    </source>
</evidence>
<feature type="signal peptide" evidence="1">
    <location>
        <begin position="1"/>
        <end position="22"/>
    </location>
</feature>